<dbReference type="GeneTree" id="ENSGT01150000286901"/>
<protein>
    <recommendedName>
        <fullName evidence="8">Solute carrier organic anion transporter family member</fullName>
    </recommendedName>
</protein>
<name>A0AAY4BAP6_9TELE</name>
<dbReference type="NCBIfam" id="TIGR00805">
    <property type="entry name" value="oat"/>
    <property type="match status" value="1"/>
</dbReference>
<dbReference type="Proteomes" id="UP000694580">
    <property type="component" value="Chromosome 15"/>
</dbReference>
<proteinExistence type="inferred from homology"/>
<keyword evidence="8" id="KW-0406">Ion transport</keyword>
<evidence type="ECO:0000256" key="8">
    <source>
        <dbReference type="RuleBase" id="RU362056"/>
    </source>
</evidence>
<comment type="subcellular location">
    <subcellularLocation>
        <location evidence="1 8">Cell membrane</location>
        <topology evidence="1 8">Multi-pass membrane protein</topology>
    </subcellularLocation>
</comment>
<accession>A0AAY4BAP6</accession>
<feature type="transmembrane region" description="Helical" evidence="8">
    <location>
        <begin position="105"/>
        <end position="126"/>
    </location>
</feature>
<evidence type="ECO:0000256" key="5">
    <source>
        <dbReference type="ARBA" id="ARBA00022989"/>
    </source>
</evidence>
<dbReference type="GO" id="GO:0015347">
    <property type="term" value="F:sodium-independent organic anion transmembrane transporter activity"/>
    <property type="evidence" value="ECO:0007669"/>
    <property type="project" value="TreeGrafter"/>
</dbReference>
<evidence type="ECO:0000256" key="9">
    <source>
        <dbReference type="SAM" id="MobiDB-lite"/>
    </source>
</evidence>
<evidence type="ECO:0000313" key="12">
    <source>
        <dbReference type="Ensembl" id="ENSDCDP00010018043.1"/>
    </source>
</evidence>
<dbReference type="Gene3D" id="3.30.60.30">
    <property type="match status" value="1"/>
</dbReference>
<evidence type="ECO:0000256" key="2">
    <source>
        <dbReference type="ARBA" id="ARBA00009657"/>
    </source>
</evidence>
<dbReference type="Ensembl" id="ENSDCDT00010019113.1">
    <property type="protein sequence ID" value="ENSDCDP00010018043.1"/>
    <property type="gene ID" value="ENSDCDG00010008223.1"/>
</dbReference>
<dbReference type="PANTHER" id="PTHR11388">
    <property type="entry name" value="ORGANIC ANION TRANSPORTER"/>
    <property type="match status" value="1"/>
</dbReference>
<comment type="similarity">
    <text evidence="2 8">Belongs to the organo anion transporter (TC 2.A.60) family.</text>
</comment>
<feature type="region of interest" description="Disordered" evidence="9">
    <location>
        <begin position="1"/>
        <end position="22"/>
    </location>
</feature>
<feature type="transmembrane region" description="Helical" evidence="8">
    <location>
        <begin position="400"/>
        <end position="422"/>
    </location>
</feature>
<dbReference type="GO" id="GO:0043252">
    <property type="term" value="P:sodium-independent organic anion transport"/>
    <property type="evidence" value="ECO:0007669"/>
    <property type="project" value="TreeGrafter"/>
</dbReference>
<feature type="transmembrane region" description="Helical" evidence="8">
    <location>
        <begin position="260"/>
        <end position="284"/>
    </location>
</feature>
<evidence type="ECO:0000313" key="13">
    <source>
        <dbReference type="Proteomes" id="UP000694580"/>
    </source>
</evidence>
<evidence type="ECO:0000256" key="1">
    <source>
        <dbReference type="ARBA" id="ARBA00004651"/>
    </source>
</evidence>
<keyword evidence="6 8" id="KW-0472">Membrane</keyword>
<feature type="transmembrane region" description="Helical" evidence="8">
    <location>
        <begin position="530"/>
        <end position="556"/>
    </location>
</feature>
<keyword evidence="4 8" id="KW-0812">Transmembrane</keyword>
<organism evidence="12 13">
    <name type="scientific">Denticeps clupeoides</name>
    <name type="common">denticle herring</name>
    <dbReference type="NCBI Taxonomy" id="299321"/>
    <lineage>
        <taxon>Eukaryota</taxon>
        <taxon>Metazoa</taxon>
        <taxon>Chordata</taxon>
        <taxon>Craniata</taxon>
        <taxon>Vertebrata</taxon>
        <taxon>Euteleostomi</taxon>
        <taxon>Actinopterygii</taxon>
        <taxon>Neopterygii</taxon>
        <taxon>Teleostei</taxon>
        <taxon>Clupei</taxon>
        <taxon>Clupeiformes</taxon>
        <taxon>Denticipitoidei</taxon>
        <taxon>Denticipitidae</taxon>
        <taxon>Denticeps</taxon>
    </lineage>
</organism>
<dbReference type="Pfam" id="PF07648">
    <property type="entry name" value="Kazal_2"/>
    <property type="match status" value="1"/>
</dbReference>
<dbReference type="PROSITE" id="PS50850">
    <property type="entry name" value="MFS"/>
    <property type="match status" value="1"/>
</dbReference>
<keyword evidence="7" id="KW-1015">Disulfide bond</keyword>
<evidence type="ECO:0000256" key="7">
    <source>
        <dbReference type="ARBA" id="ARBA00023157"/>
    </source>
</evidence>
<keyword evidence="8" id="KW-0813">Transport</keyword>
<sequence length="637" mass="69358">MTVEGRPEGFREPEPMDDDATKLKPKPATTCCSLNLKIFIGMLAFCYFSKSMSGSYTKSTITQMERRFEIPSSTVGIVDGSFEMGNLLVITVISYFGAKYHRPKIIGAGGLLMAIGTFLMALPHFLMGPYKYDTAALSVGSTDNFTSASPCSATADQVQRPIAGCQKGEEEGSPMWVMVMLGNMIRGIGEATIGPLGISFIDDFARPENSAFYIGCLHTIAVIGPLFGYSLGSLCASLYVDIGSVSSESVTITPQDSRWVGAWWLGYVVTGFFSLLAAVPFFFLPRSLPEVTQDPDPSSTEALQPSREESKPTIAEIAKDFVPSLKSLFTNKIYILYLTANIMLFNAFVIIITYTAKYIEHQFGQSISKTNFLIGVAGMPPVSLGIFFSGVIMKKFKLGLLGAAKVAFFTSIGGFLFTLPFFALGCDNLDVAGLTVPYQGSEKLQSLGEGVLSSCNMNCGCPSNQWDPVCGQDGMTYISPCLAGCTSIQGSGRNMSFHGCSCIQNSVLSPGNATASMGQCSRESLCSKMFYIYIALQGLSFFVFCLGSTPMFIIVLRSVPPELKSLSCGILMLSLRVLGGIPAPVYFGAIIDSTCLKWASRKCEHAITLYIKLQLCKSTKRKKTFYFYYYFCFFFFK</sequence>
<evidence type="ECO:0000256" key="6">
    <source>
        <dbReference type="ARBA" id="ARBA00023136"/>
    </source>
</evidence>
<gene>
    <name evidence="12" type="primary">LOC114764590</name>
</gene>
<dbReference type="InterPro" id="IPR004156">
    <property type="entry name" value="OATP"/>
</dbReference>
<dbReference type="Gene3D" id="1.20.1250.20">
    <property type="entry name" value="MFS general substrate transporter like domains"/>
    <property type="match status" value="1"/>
</dbReference>
<reference evidence="12" key="2">
    <citation type="submission" date="2025-08" db="UniProtKB">
        <authorList>
            <consortium name="Ensembl"/>
        </authorList>
    </citation>
    <scope>IDENTIFICATION</scope>
</reference>
<evidence type="ECO:0000256" key="3">
    <source>
        <dbReference type="ARBA" id="ARBA00022475"/>
    </source>
</evidence>
<dbReference type="InterPro" id="IPR002350">
    <property type="entry name" value="Kazal_dom"/>
</dbReference>
<keyword evidence="13" id="KW-1185">Reference proteome</keyword>
<dbReference type="InterPro" id="IPR020846">
    <property type="entry name" value="MFS_dom"/>
</dbReference>
<dbReference type="GO" id="GO:0016323">
    <property type="term" value="C:basolateral plasma membrane"/>
    <property type="evidence" value="ECO:0007669"/>
    <property type="project" value="TreeGrafter"/>
</dbReference>
<comment type="caution">
    <text evidence="8">Lacks conserved residue(s) required for the propagation of feature annotation.</text>
</comment>
<feature type="domain" description="Major facilitator superfamily (MFS) profile" evidence="10">
    <location>
        <begin position="39"/>
        <end position="637"/>
    </location>
</feature>
<feature type="domain" description="Kazal-like" evidence="11">
    <location>
        <begin position="449"/>
        <end position="504"/>
    </location>
</feature>
<evidence type="ECO:0000256" key="4">
    <source>
        <dbReference type="ARBA" id="ARBA00022692"/>
    </source>
</evidence>
<dbReference type="PROSITE" id="PS51465">
    <property type="entry name" value="KAZAL_2"/>
    <property type="match status" value="1"/>
</dbReference>
<keyword evidence="3" id="KW-1003">Cell membrane</keyword>
<dbReference type="SUPFAM" id="SSF100895">
    <property type="entry name" value="Kazal-type serine protease inhibitors"/>
    <property type="match status" value="1"/>
</dbReference>
<dbReference type="FunFam" id="3.30.60.30:FF:000055">
    <property type="entry name" value="Solute carrier organic anion transporter family member"/>
    <property type="match status" value="1"/>
</dbReference>
<evidence type="ECO:0000259" key="11">
    <source>
        <dbReference type="PROSITE" id="PS51465"/>
    </source>
</evidence>
<dbReference type="SUPFAM" id="SSF103473">
    <property type="entry name" value="MFS general substrate transporter"/>
    <property type="match status" value="1"/>
</dbReference>
<feature type="transmembrane region" description="Helical" evidence="8">
    <location>
        <begin position="212"/>
        <end position="240"/>
    </location>
</feature>
<feature type="transmembrane region" description="Helical" evidence="8">
    <location>
        <begin position="372"/>
        <end position="393"/>
    </location>
</feature>
<dbReference type="InterPro" id="IPR036058">
    <property type="entry name" value="Kazal_dom_sf"/>
</dbReference>
<feature type="transmembrane region" description="Helical" evidence="8">
    <location>
        <begin position="568"/>
        <end position="587"/>
    </location>
</feature>
<feature type="transmembrane region" description="Helical" evidence="8">
    <location>
        <begin position="334"/>
        <end position="352"/>
    </location>
</feature>
<dbReference type="AlphaFoldDB" id="A0AAY4BAP6"/>
<dbReference type="PANTHER" id="PTHR11388:SF133">
    <property type="entry name" value="SOLUTE CARRIER ORGANIC ANION TRANSPORTER FAMILY MEMBER"/>
    <property type="match status" value="1"/>
</dbReference>
<keyword evidence="5 8" id="KW-1133">Transmembrane helix</keyword>
<reference evidence="12" key="3">
    <citation type="submission" date="2025-09" db="UniProtKB">
        <authorList>
            <consortium name="Ensembl"/>
        </authorList>
    </citation>
    <scope>IDENTIFICATION</scope>
</reference>
<reference evidence="12 13" key="1">
    <citation type="submission" date="2020-06" db="EMBL/GenBank/DDBJ databases">
        <authorList>
            <consortium name="Wellcome Sanger Institute Data Sharing"/>
        </authorList>
    </citation>
    <scope>NUCLEOTIDE SEQUENCE [LARGE SCALE GENOMIC DNA]</scope>
</reference>
<evidence type="ECO:0000259" key="10">
    <source>
        <dbReference type="PROSITE" id="PS50850"/>
    </source>
</evidence>
<dbReference type="GO" id="GO:0006811">
    <property type="term" value="P:monoatomic ion transport"/>
    <property type="evidence" value="ECO:0007669"/>
    <property type="project" value="UniProtKB-KW"/>
</dbReference>
<dbReference type="Pfam" id="PF03137">
    <property type="entry name" value="OATP"/>
    <property type="match status" value="1"/>
</dbReference>
<dbReference type="InterPro" id="IPR036259">
    <property type="entry name" value="MFS_trans_sf"/>
</dbReference>
<feature type="transmembrane region" description="Helical" evidence="8">
    <location>
        <begin position="27"/>
        <end position="48"/>
    </location>
</feature>